<dbReference type="Gene3D" id="3.10.20.280">
    <property type="entry name" value="RnfH-like"/>
    <property type="match status" value="1"/>
</dbReference>
<dbReference type="SUPFAM" id="SSF54285">
    <property type="entry name" value="MoaD/ThiS"/>
    <property type="match status" value="1"/>
</dbReference>
<dbReference type="InterPro" id="IPR005346">
    <property type="entry name" value="RnfH"/>
</dbReference>
<name>A0A2W5K7I6_9GAMM</name>
<dbReference type="AlphaFoldDB" id="A0A2W5K7I6"/>
<protein>
    <recommendedName>
        <fullName evidence="2">UPF0125 protein DI564_12380</fullName>
    </recommendedName>
</protein>
<dbReference type="PANTHER" id="PTHR37483:SF1">
    <property type="entry name" value="UPF0125 PROTEIN RATB"/>
    <property type="match status" value="1"/>
</dbReference>
<evidence type="ECO:0000313" key="4">
    <source>
        <dbReference type="Proteomes" id="UP000249046"/>
    </source>
</evidence>
<organism evidence="3 4">
    <name type="scientific">Rhodanobacter denitrificans</name>
    <dbReference type="NCBI Taxonomy" id="666685"/>
    <lineage>
        <taxon>Bacteria</taxon>
        <taxon>Pseudomonadati</taxon>
        <taxon>Pseudomonadota</taxon>
        <taxon>Gammaproteobacteria</taxon>
        <taxon>Lysobacterales</taxon>
        <taxon>Rhodanobacteraceae</taxon>
        <taxon>Rhodanobacter</taxon>
    </lineage>
</organism>
<reference evidence="3 4" key="1">
    <citation type="submission" date="2017-08" db="EMBL/GenBank/DDBJ databases">
        <title>Infants hospitalized years apart are colonized by the same room-sourced microbial strains.</title>
        <authorList>
            <person name="Brooks B."/>
            <person name="Olm M.R."/>
            <person name="Firek B.A."/>
            <person name="Baker R."/>
            <person name="Thomas B.C."/>
            <person name="Morowitz M.J."/>
            <person name="Banfield J.F."/>
        </authorList>
    </citation>
    <scope>NUCLEOTIDE SEQUENCE [LARGE SCALE GENOMIC DNA]</scope>
    <source>
        <strain evidence="3">S2_005_003_R2_42</strain>
    </source>
</reference>
<dbReference type="InterPro" id="IPR016155">
    <property type="entry name" value="Mopterin_synth/thiamin_S_b"/>
</dbReference>
<dbReference type="Proteomes" id="UP000249046">
    <property type="component" value="Unassembled WGS sequence"/>
</dbReference>
<comment type="caution">
    <text evidence="3">The sequence shown here is derived from an EMBL/GenBank/DDBJ whole genome shotgun (WGS) entry which is preliminary data.</text>
</comment>
<evidence type="ECO:0000256" key="1">
    <source>
        <dbReference type="ARBA" id="ARBA00010645"/>
    </source>
</evidence>
<sequence>MLSVEIAYLDAECQYLVRHEVAPGTTLAEALDASGVDAACRIAWRSLSVGIWSKPARPDTVLGDGDRVEIYRPLQVDPKDARRRRVEKARRAQP</sequence>
<dbReference type="Pfam" id="PF03658">
    <property type="entry name" value="Ub-RnfH"/>
    <property type="match status" value="1"/>
</dbReference>
<proteinExistence type="inferred from homology"/>
<accession>A0A2W5K7I6</accession>
<dbReference type="InterPro" id="IPR037021">
    <property type="entry name" value="RnfH_sf"/>
</dbReference>
<evidence type="ECO:0000313" key="3">
    <source>
        <dbReference type="EMBL" id="PZQ12841.1"/>
    </source>
</evidence>
<dbReference type="EMBL" id="QFPO01000011">
    <property type="protein sequence ID" value="PZQ12841.1"/>
    <property type="molecule type" value="Genomic_DNA"/>
</dbReference>
<dbReference type="HAMAP" id="MF_00460">
    <property type="entry name" value="UPF0125_RnfH"/>
    <property type="match status" value="1"/>
</dbReference>
<comment type="similarity">
    <text evidence="1 2">Belongs to the UPF0125 (RnfH) family.</text>
</comment>
<gene>
    <name evidence="3" type="ORF">DI564_12380</name>
</gene>
<dbReference type="PANTHER" id="PTHR37483">
    <property type="entry name" value="UPF0125 PROTEIN RATB"/>
    <property type="match status" value="1"/>
</dbReference>
<dbReference type="NCBIfam" id="NF002490">
    <property type="entry name" value="PRK01777.1"/>
    <property type="match status" value="1"/>
</dbReference>
<evidence type="ECO:0000256" key="2">
    <source>
        <dbReference type="HAMAP-Rule" id="MF_00460"/>
    </source>
</evidence>